<dbReference type="GO" id="GO:0003677">
    <property type="term" value="F:DNA binding"/>
    <property type="evidence" value="ECO:0007669"/>
    <property type="project" value="UniProtKB-KW"/>
</dbReference>
<dbReference type="Proteomes" id="UP000070501">
    <property type="component" value="Unassembled WGS sequence"/>
</dbReference>
<keyword evidence="5" id="KW-0804">Transcription</keyword>
<dbReference type="GO" id="GO:0000981">
    <property type="term" value="F:DNA-binding transcription factor activity, RNA polymerase II-specific"/>
    <property type="evidence" value="ECO:0007669"/>
    <property type="project" value="InterPro"/>
</dbReference>
<name>A0A136IK33_9PEZI</name>
<gene>
    <name evidence="8" type="ORF">Micbo1qcDRAFT_198879</name>
</gene>
<keyword evidence="6" id="KW-0539">Nucleus</keyword>
<dbReference type="AlphaFoldDB" id="A0A136IK33"/>
<dbReference type="CDD" id="cd12148">
    <property type="entry name" value="fungal_TF_MHR"/>
    <property type="match status" value="1"/>
</dbReference>
<feature type="domain" description="Xylanolytic transcriptional activator regulatory" evidence="7">
    <location>
        <begin position="233"/>
        <end position="379"/>
    </location>
</feature>
<dbReference type="InterPro" id="IPR001138">
    <property type="entry name" value="Zn2Cys6_DnaBD"/>
</dbReference>
<dbReference type="PANTHER" id="PTHR31313">
    <property type="entry name" value="TY1 ENHANCER ACTIVATOR"/>
    <property type="match status" value="1"/>
</dbReference>
<dbReference type="PANTHER" id="PTHR31313:SF83">
    <property type="entry name" value="ZN(II)2CYS6 TRANSCRIPTION FACTOR (EUROFUNG)"/>
    <property type="match status" value="1"/>
</dbReference>
<sequence length="699" mass="76779">MSGIPHLSPSSGEHGRIPRACESCRRRKRKSGAGEPTTHTWIARWSIANVWPGAQRPRTGLARTVQLEEQVTVLRDYVRQLELAAGTGRRPAQVTDLLHNKDAAEEDGGDETTAAIPGGVPMMAKARGTAGEGARARDSKSSETPIDDVCSVMWKVSIDDDGTCSVVGPSGNFCGPTAEVRGSPPLPATPELVDDEGCPAHELLEHFAGHINAVHHYVDEEVLVTLEPALQPTASRSLLRCAVLAAAALFADRPRAARERQSLVYAQVAAAAAAECCRKHPCATTVSALAVMTWRELALDNTMAASLYNGKLLGPCVCVHLGLHTSSLENLRRLHVGPLGDNQERGNRHDPVHVNNRAFWAAFNTDRMATTLMGRYCMLPTSRGRAMRLADSHGSLPSPAEVVFQCQTRVWHIHDLHMDLIYAFDFEKSPLPERLRLLLDAREELDEFTRSLPPEACLKQQELPQSHERQLHSSRANPIDVVVLHMVHHMTCLQIHRPYLKNTFSDATRSMAFRASIDSATQIANLVRSPPSTCSWDKAPFIVVHCALTAAISLLLGVAWPRSEHGSRGQMVWRLRNCIEALAAMSSRWMRARRAIILLRQLAQRWGIMAVMPIRFSNPVNEDDASNTVDQGHPRLAPLATATGTPLLREELAGTLDHDLFAPSDLAGAWSSDWADPDFAWNQSLDWTTAGMPDLDMGN</sequence>
<dbReference type="EMBL" id="KQ964285">
    <property type="protein sequence ID" value="KXJ85321.1"/>
    <property type="molecule type" value="Genomic_DNA"/>
</dbReference>
<dbReference type="CDD" id="cd00067">
    <property type="entry name" value="GAL4"/>
    <property type="match status" value="1"/>
</dbReference>
<evidence type="ECO:0000256" key="4">
    <source>
        <dbReference type="ARBA" id="ARBA00023125"/>
    </source>
</evidence>
<keyword evidence="1" id="KW-0479">Metal-binding</keyword>
<keyword evidence="4" id="KW-0238">DNA-binding</keyword>
<keyword evidence="3" id="KW-0805">Transcription regulation</keyword>
<evidence type="ECO:0000313" key="9">
    <source>
        <dbReference type="Proteomes" id="UP000070501"/>
    </source>
</evidence>
<proteinExistence type="predicted"/>
<dbReference type="InParanoid" id="A0A136IK33"/>
<evidence type="ECO:0000256" key="1">
    <source>
        <dbReference type="ARBA" id="ARBA00022723"/>
    </source>
</evidence>
<dbReference type="GO" id="GO:0008270">
    <property type="term" value="F:zinc ion binding"/>
    <property type="evidence" value="ECO:0007669"/>
    <property type="project" value="InterPro"/>
</dbReference>
<evidence type="ECO:0000256" key="2">
    <source>
        <dbReference type="ARBA" id="ARBA00022833"/>
    </source>
</evidence>
<reference evidence="9" key="1">
    <citation type="submission" date="2016-02" db="EMBL/GenBank/DDBJ databases">
        <title>Draft genome sequence of Microdochium bolleyi, a fungal endophyte of beachgrass.</title>
        <authorList>
            <consortium name="DOE Joint Genome Institute"/>
            <person name="David A.S."/>
            <person name="May G."/>
            <person name="Haridas S."/>
            <person name="Lim J."/>
            <person name="Wang M."/>
            <person name="Labutti K."/>
            <person name="Lipzen A."/>
            <person name="Barry K."/>
            <person name="Grigoriev I.V."/>
        </authorList>
    </citation>
    <scope>NUCLEOTIDE SEQUENCE [LARGE SCALE GENOMIC DNA]</scope>
    <source>
        <strain evidence="9">J235TASD1</strain>
    </source>
</reference>
<dbReference type="OrthoDB" id="10249920at2759"/>
<evidence type="ECO:0000313" key="8">
    <source>
        <dbReference type="EMBL" id="KXJ85321.1"/>
    </source>
</evidence>
<organism evidence="8 9">
    <name type="scientific">Microdochium bolleyi</name>
    <dbReference type="NCBI Taxonomy" id="196109"/>
    <lineage>
        <taxon>Eukaryota</taxon>
        <taxon>Fungi</taxon>
        <taxon>Dikarya</taxon>
        <taxon>Ascomycota</taxon>
        <taxon>Pezizomycotina</taxon>
        <taxon>Sordariomycetes</taxon>
        <taxon>Xylariomycetidae</taxon>
        <taxon>Xylariales</taxon>
        <taxon>Microdochiaceae</taxon>
        <taxon>Microdochium</taxon>
    </lineage>
</organism>
<dbReference type="InterPro" id="IPR051615">
    <property type="entry name" value="Transcr_Regulatory_Elem"/>
</dbReference>
<accession>A0A136IK33</accession>
<evidence type="ECO:0000256" key="5">
    <source>
        <dbReference type="ARBA" id="ARBA00023163"/>
    </source>
</evidence>
<evidence type="ECO:0000256" key="6">
    <source>
        <dbReference type="ARBA" id="ARBA00023242"/>
    </source>
</evidence>
<protein>
    <recommendedName>
        <fullName evidence="7">Xylanolytic transcriptional activator regulatory domain-containing protein</fullName>
    </recommendedName>
</protein>
<dbReference type="InterPro" id="IPR007219">
    <property type="entry name" value="XnlR_reg_dom"/>
</dbReference>
<keyword evidence="2" id="KW-0862">Zinc</keyword>
<evidence type="ECO:0000259" key="7">
    <source>
        <dbReference type="Pfam" id="PF04082"/>
    </source>
</evidence>
<dbReference type="GO" id="GO:0006351">
    <property type="term" value="P:DNA-templated transcription"/>
    <property type="evidence" value="ECO:0007669"/>
    <property type="project" value="InterPro"/>
</dbReference>
<evidence type="ECO:0000256" key="3">
    <source>
        <dbReference type="ARBA" id="ARBA00023015"/>
    </source>
</evidence>
<dbReference type="Pfam" id="PF04082">
    <property type="entry name" value="Fungal_trans"/>
    <property type="match status" value="1"/>
</dbReference>
<keyword evidence="9" id="KW-1185">Reference proteome</keyword>